<dbReference type="GO" id="GO:0007155">
    <property type="term" value="P:cell adhesion"/>
    <property type="evidence" value="ECO:0007669"/>
    <property type="project" value="UniProtKB-KW"/>
</dbReference>
<comment type="subunit">
    <text evidence="12">Predominantly monomer of isoform CD22-beta. Also found as heterodimer of isoform CD22-beta and a shorter isoform. Interacts with PTPN6/SHP-1, LYN, SYK, PIK3R1/PIK3R2 and PLCG1 upon phosphorylation. Interacts with GRB2, INPP5D and SHC1 upon phosphorylation. May form a complex with INPP5D/SHIP, GRB2 and SHC1.</text>
</comment>
<evidence type="ECO:0000259" key="13">
    <source>
        <dbReference type="PROSITE" id="PS50835"/>
    </source>
</evidence>
<evidence type="ECO:0000256" key="3">
    <source>
        <dbReference type="ARBA" id="ARBA00022734"/>
    </source>
</evidence>
<accession>A0A668S7T6</accession>
<evidence type="ECO:0000313" key="15">
    <source>
        <dbReference type="Proteomes" id="UP000472276"/>
    </source>
</evidence>
<evidence type="ECO:0000256" key="4">
    <source>
        <dbReference type="ARBA" id="ARBA00022889"/>
    </source>
</evidence>
<dbReference type="SMART" id="SM00409">
    <property type="entry name" value="IG"/>
    <property type="match status" value="3"/>
</dbReference>
<comment type="function">
    <text evidence="11">Most highly expressed siglec (sialic acid-binding immunoglobulin-like lectin) on B-cells that plays a role in various aspects of B-cell biology including differentiation, antigen presentation, and trafficking to bone marrow. Binds to alpha 2,6-linked sialic acid residues of surface molecules such as CD22 itself, CD45 and IgM in a cis configuration. Can also bind to ligands on other cells as an adhesion molecule in a trans configuration. Acts as an inhibitory coreceptor on the surface of B-cells and inhibits B-cell receptor induced signaling, characterized by inhibition of the calcium mobilization and cellular activation. Mechanistically, the immunoreceptor tyrosine-based inhibitory motif domain is phosphorylated by the Src kinase LYN, which in turn leads to the recruitment of the protein tyrosine phosphatase 1/PTPN6, leading to the negative regulation of BCR signaling. If this negative signaling from is of sufficient strength, apoptosis of the B-cell can be induced.</text>
</comment>
<evidence type="ECO:0000256" key="11">
    <source>
        <dbReference type="ARBA" id="ARBA00045430"/>
    </source>
</evidence>
<reference evidence="14" key="1">
    <citation type="submission" date="2025-08" db="UniProtKB">
        <authorList>
            <consortium name="Ensembl"/>
        </authorList>
    </citation>
    <scope>IDENTIFICATION</scope>
</reference>
<dbReference type="SMART" id="SM00408">
    <property type="entry name" value="IGc2"/>
    <property type="match status" value="1"/>
</dbReference>
<evidence type="ECO:0000256" key="7">
    <source>
        <dbReference type="ARBA" id="ARBA00023157"/>
    </source>
</evidence>
<dbReference type="GO" id="GO:0033691">
    <property type="term" value="F:sialic acid binding"/>
    <property type="evidence" value="ECO:0007669"/>
    <property type="project" value="TreeGrafter"/>
</dbReference>
<evidence type="ECO:0000256" key="6">
    <source>
        <dbReference type="ARBA" id="ARBA00023136"/>
    </source>
</evidence>
<keyword evidence="5" id="KW-1133">Transmembrane helix</keyword>
<keyword evidence="6" id="KW-0472">Membrane</keyword>
<dbReference type="Pfam" id="PF13927">
    <property type="entry name" value="Ig_3"/>
    <property type="match status" value="1"/>
</dbReference>
<protein>
    <recommendedName>
        <fullName evidence="9">B-cell receptor CD22</fullName>
    </recommendedName>
    <alternativeName>
        <fullName evidence="10">Sialic acid-binding Ig-like lectin 2</fullName>
    </alternativeName>
</protein>
<reference evidence="14" key="2">
    <citation type="submission" date="2025-09" db="UniProtKB">
        <authorList>
            <consortium name="Ensembl"/>
        </authorList>
    </citation>
    <scope>IDENTIFICATION</scope>
</reference>
<dbReference type="GO" id="GO:0030246">
    <property type="term" value="F:carbohydrate binding"/>
    <property type="evidence" value="ECO:0007669"/>
    <property type="project" value="UniProtKB-KW"/>
</dbReference>
<dbReference type="InterPro" id="IPR036179">
    <property type="entry name" value="Ig-like_dom_sf"/>
</dbReference>
<evidence type="ECO:0000256" key="10">
    <source>
        <dbReference type="ARBA" id="ARBA00041781"/>
    </source>
</evidence>
<dbReference type="InterPro" id="IPR013162">
    <property type="entry name" value="CD80_C2-set"/>
</dbReference>
<sequence>IGYCLNLTEQELTAEAGLCVVIPCSFTNADEFTPKHIIWYKCEASQTKCSDADIIFHSNKNTDKKAQPGFEGRVSRLEPDVSQKNCSIIINDLKESDSGSYQLRVTGELNGKQDGFSFSQRVTVSVKGLIQKPTVMIPTLTEGQQATLTCTAPGLCSGSVPGITWTWRGAGGTESYIIGNSTDFKTESLTAFRQRHSSTLTFNPSAEHHNTNVTCKIHFTGETTTEKTSGLNVNYKGKPQIIGNKTVKEGDDLNLTCSIESFPPALTVWKKLGSYVNLHNDTGSATLVIYNVTTEHSGLYICSDRVFSGFSKIQDGSGCVLQSEVLTCVCISEGFPLPAITVFLSCFGAFLTTELISAPLLRLFSKQLVQTAKHGG</sequence>
<evidence type="ECO:0000313" key="14">
    <source>
        <dbReference type="Ensembl" id="ENSOABP00000008049.2"/>
    </source>
</evidence>
<comment type="similarity">
    <text evidence="8">Belongs to the immunoglobulin superfamily. SIGLEC (sialic acid binding Ig-like lectin) family.</text>
</comment>
<dbReference type="InterPro" id="IPR003598">
    <property type="entry name" value="Ig_sub2"/>
</dbReference>
<dbReference type="GO" id="GO:0005886">
    <property type="term" value="C:plasma membrane"/>
    <property type="evidence" value="ECO:0007669"/>
    <property type="project" value="TreeGrafter"/>
</dbReference>
<evidence type="ECO:0000256" key="12">
    <source>
        <dbReference type="ARBA" id="ARBA00046458"/>
    </source>
</evidence>
<dbReference type="InterPro" id="IPR007110">
    <property type="entry name" value="Ig-like_dom"/>
</dbReference>
<dbReference type="PROSITE" id="PS50835">
    <property type="entry name" value="IG_LIKE"/>
    <property type="match status" value="2"/>
</dbReference>
<dbReference type="Gene3D" id="2.60.40.10">
    <property type="entry name" value="Immunoglobulins"/>
    <property type="match status" value="3"/>
</dbReference>
<dbReference type="Pfam" id="PF24518">
    <property type="entry name" value="Ig_CD22"/>
    <property type="match status" value="1"/>
</dbReference>
<dbReference type="OMA" id="MEDRWMK"/>
<dbReference type="InterPro" id="IPR003599">
    <property type="entry name" value="Ig_sub"/>
</dbReference>
<dbReference type="Proteomes" id="UP000472276">
    <property type="component" value="Unassembled WGS sequence"/>
</dbReference>
<evidence type="ECO:0000256" key="9">
    <source>
        <dbReference type="ARBA" id="ARBA00040106"/>
    </source>
</evidence>
<dbReference type="InterPro" id="IPR013783">
    <property type="entry name" value="Ig-like_fold"/>
</dbReference>
<dbReference type="InterPro" id="IPR051036">
    <property type="entry name" value="SIGLEC"/>
</dbReference>
<proteinExistence type="inferred from homology"/>
<dbReference type="PANTHER" id="PTHR12035">
    <property type="entry name" value="SIALIC ACID BINDING IMMUNOGLOBULIN-LIKE LECTIN"/>
    <property type="match status" value="1"/>
</dbReference>
<dbReference type="Ensembl" id="ENSOABT00000008348.2">
    <property type="protein sequence ID" value="ENSOABP00000008049.2"/>
    <property type="gene ID" value="ENSOABG00000004407.2"/>
</dbReference>
<keyword evidence="3" id="KW-0430">Lectin</keyword>
<dbReference type="SUPFAM" id="SSF48726">
    <property type="entry name" value="Immunoglobulin"/>
    <property type="match status" value="3"/>
</dbReference>
<keyword evidence="15" id="KW-1185">Reference proteome</keyword>
<feature type="domain" description="Ig-like" evidence="13">
    <location>
        <begin position="133"/>
        <end position="232"/>
    </location>
</feature>
<name>A0A668S7T6_OREAU</name>
<keyword evidence="4" id="KW-0130">Cell adhesion</keyword>
<dbReference type="PANTHER" id="PTHR12035:SF128">
    <property type="entry name" value="BRANCHED CHAIN KETO ACID DEHYDROGENASE E1 SUBUNIT BETA,-LIKE-RELATED"/>
    <property type="match status" value="1"/>
</dbReference>
<keyword evidence="2" id="KW-0812">Transmembrane</keyword>
<evidence type="ECO:0000256" key="8">
    <source>
        <dbReference type="ARBA" id="ARBA00038361"/>
    </source>
</evidence>
<feature type="domain" description="Ig-like" evidence="13">
    <location>
        <begin position="239"/>
        <end position="302"/>
    </location>
</feature>
<dbReference type="AlphaFoldDB" id="A0A668S7T6"/>
<keyword evidence="7" id="KW-1015">Disulfide bond</keyword>
<evidence type="ECO:0000256" key="2">
    <source>
        <dbReference type="ARBA" id="ARBA00022692"/>
    </source>
</evidence>
<evidence type="ECO:0000256" key="5">
    <source>
        <dbReference type="ARBA" id="ARBA00022989"/>
    </source>
</evidence>
<comment type="subcellular location">
    <subcellularLocation>
        <location evidence="1">Membrane</location>
        <topology evidence="1">Single-pass type I membrane protein</topology>
    </subcellularLocation>
</comment>
<dbReference type="Pfam" id="PF08205">
    <property type="entry name" value="C2-set_2"/>
    <property type="match status" value="1"/>
</dbReference>
<evidence type="ECO:0000256" key="1">
    <source>
        <dbReference type="ARBA" id="ARBA00004479"/>
    </source>
</evidence>
<organism evidence="14 15">
    <name type="scientific">Oreochromis aureus</name>
    <name type="common">Israeli tilapia</name>
    <name type="synonym">Chromis aureus</name>
    <dbReference type="NCBI Taxonomy" id="47969"/>
    <lineage>
        <taxon>Eukaryota</taxon>
        <taxon>Metazoa</taxon>
        <taxon>Chordata</taxon>
        <taxon>Craniata</taxon>
        <taxon>Vertebrata</taxon>
        <taxon>Euteleostomi</taxon>
        <taxon>Actinopterygii</taxon>
        <taxon>Neopterygii</taxon>
        <taxon>Teleostei</taxon>
        <taxon>Neoteleostei</taxon>
        <taxon>Acanthomorphata</taxon>
        <taxon>Ovalentaria</taxon>
        <taxon>Cichlomorphae</taxon>
        <taxon>Cichliformes</taxon>
        <taxon>Cichlidae</taxon>
        <taxon>African cichlids</taxon>
        <taxon>Pseudocrenilabrinae</taxon>
        <taxon>Oreochromini</taxon>
        <taxon>Oreochromis</taxon>
    </lineage>
</organism>
<dbReference type="InterPro" id="IPR056386">
    <property type="entry name" value="Ig_CD22"/>
</dbReference>